<organism evidence="6 7">
    <name type="scientific">Rhizoctonia solani</name>
    <dbReference type="NCBI Taxonomy" id="456999"/>
    <lineage>
        <taxon>Eukaryota</taxon>
        <taxon>Fungi</taxon>
        <taxon>Dikarya</taxon>
        <taxon>Basidiomycota</taxon>
        <taxon>Agaricomycotina</taxon>
        <taxon>Agaricomycetes</taxon>
        <taxon>Cantharellales</taxon>
        <taxon>Ceratobasidiaceae</taxon>
        <taxon>Rhizoctonia</taxon>
    </lineage>
</organism>
<dbReference type="PROSITE" id="PS50294">
    <property type="entry name" value="WD_REPEATS_REGION"/>
    <property type="match status" value="4"/>
</dbReference>
<feature type="region of interest" description="Disordered" evidence="4">
    <location>
        <begin position="1"/>
        <end position="117"/>
    </location>
</feature>
<dbReference type="InterPro" id="IPR027417">
    <property type="entry name" value="P-loop_NTPase"/>
</dbReference>
<feature type="compositionally biased region" description="Basic and acidic residues" evidence="4">
    <location>
        <begin position="1"/>
        <end position="13"/>
    </location>
</feature>
<dbReference type="PANTHER" id="PTHR19879:SF9">
    <property type="entry name" value="TRANSCRIPTION INITIATION FACTOR TFIID SUBUNIT 5"/>
    <property type="match status" value="1"/>
</dbReference>
<evidence type="ECO:0000259" key="5">
    <source>
        <dbReference type="PROSITE" id="PS50837"/>
    </source>
</evidence>
<dbReference type="Proteomes" id="UP000663841">
    <property type="component" value="Unassembled WGS sequence"/>
</dbReference>
<sequence length="1523" mass="168725">MEPEESNSKRKQPEPTPLSGWLHPGDSGEWRGNKRPKSVSRSRSPSPSGVSTPSEAGTNEPTRSSRSSRSLAKLLPRSRERSQANAIKPSSQASPAVPQGSAKANVTTPIQNPPSAARSGLEEVFRKLRIVTGAICPPLCSAIDDLTTCLHVFEAAANNHQEYNDLTDELKSLVEQLIRHLHAAPSEDIIDSISIISDRAIRKEIESIGVRQSRGGIQQRLDASSDDEDLRRRYRRIKQLFQQIMGEASMSTWNITSEHFMNTQLEGLHPAKLARFDSSLSNEINRRICTENTRTKILQGSLKWSEDPNGAKMYWMNGMAGTGKTTIATTLSATLEARKQLAASFFCTRTSPECREAKRIVPTIAYQLSRRSTPFRSVLCKALKEDPDISTGSISSQFELLIRRPLIKVKDKLANNLVIVVDALDECNDPHIVELFLGLLFSSIKDLPIKFYVTSRPEPAIRNRMISESERTRSILYLHEIEKSLVQADIELYLQEELAFMSPVELNLKKLAEHAGSLFIYAATAVRYIRPTGKAVDSQARLATILAVNAKSEKILPGIDALYSAILAAAIDDPDLEPEERENIRLVLWTAICACEPILVGTLSALCGLNNKNSTVNALQPLRSVLHISDHSALVTTLHASFPEYMLARSRSGVFFCDKASHSHLLAQRCFGIMQSQLRFNIGSIQSSFIPDNQIADLKDQITANISSELFYTCRFWADHLSQTPIVDNPLLLTTHRFLSDLFLFWMEVLNLKGCLSAGVLSVTKLNKWLLRNEPDAHPELCALAFDASGFLISYISSSASAYTPHIYLSLLPLSSRSSPLYLCYYSRFKGLVKLSDAITDKLVESALSSWRSEIEPNCAAFSPSSDVIALGSLTGAISIQDVYDGNYLVQPYKAHKTTIECLEISSNGMWMVSGSSDSTLSIWSTKNGSLLFGPFVGHTAGVTSVRFSPNDAHIASGSLDCTVGIWNTNDATTPMRLFTGHTDWVNSVDFSPDGARVISSSHDNTIHVWDLSSGAIIFIIQGQQNLAHVTCVRFTPDGACIITATIDRCLQIWDASNGSPHSAFQGSSNWDVSMTMALSPEGDRIASTSNLSNQKVCVWNRRDGFIAEASLSHTSVVRFLGFSDDGMRLVSVSADKTVRVWNVHGREKKHLPDIAGKNNSLDFITSPNRSLVAEVLDSAINIWDLRTAALVTSISFMYGCGSIMFLQFSLDGTRIFAMHDWKLYTWKTDTAELIDAHYYLERESSPISAACSVDGTRVVVLSQSSVELWDAQSHRRVAYLGVDRHTSDCRIKFSNSRRFATELCCRSEHIIQVWDADSGKCVAGPFSMEGLLDISLDGSAILCSTHVPSTSPDLEAAHGLYLINVNSGETTFLNDMPYKDGFETAMFTLDGLYVISSSSGRCEIWDIQSRTATRIRRVWTGSLQSFSYSPSGWCQAYSILEGMKGVSFQAKWFRVDQPFASYIDPGGWLPDSESRPLLWVPQEIRKELPWDSEVRIENGESLQVDYRDMLVGDEWSKCYIGD</sequence>
<dbReference type="InterPro" id="IPR036322">
    <property type="entry name" value="WD40_repeat_dom_sf"/>
</dbReference>
<feature type="compositionally biased region" description="Low complexity" evidence="4">
    <location>
        <begin position="64"/>
        <end position="75"/>
    </location>
</feature>
<dbReference type="SUPFAM" id="SSF52540">
    <property type="entry name" value="P-loop containing nucleoside triphosphate hydrolases"/>
    <property type="match status" value="1"/>
</dbReference>
<dbReference type="EMBL" id="CAJMWW010000661">
    <property type="protein sequence ID" value="CAE6481207.1"/>
    <property type="molecule type" value="Genomic_DNA"/>
</dbReference>
<dbReference type="InterPro" id="IPR007111">
    <property type="entry name" value="NACHT_NTPase"/>
</dbReference>
<dbReference type="PANTHER" id="PTHR19879">
    <property type="entry name" value="TRANSCRIPTION INITIATION FACTOR TFIID"/>
    <property type="match status" value="1"/>
</dbReference>
<feature type="repeat" description="WD" evidence="3">
    <location>
        <begin position="936"/>
        <end position="977"/>
    </location>
</feature>
<dbReference type="CDD" id="cd00200">
    <property type="entry name" value="WD40"/>
    <property type="match status" value="1"/>
</dbReference>
<dbReference type="SUPFAM" id="SSF50978">
    <property type="entry name" value="WD40 repeat-like"/>
    <property type="match status" value="2"/>
</dbReference>
<dbReference type="Gene3D" id="2.130.10.10">
    <property type="entry name" value="YVTN repeat-like/Quinoprotein amine dehydrogenase"/>
    <property type="match status" value="3"/>
</dbReference>
<dbReference type="Pfam" id="PF00400">
    <property type="entry name" value="WD40"/>
    <property type="match status" value="5"/>
</dbReference>
<dbReference type="SMART" id="SM00320">
    <property type="entry name" value="WD40"/>
    <property type="match status" value="8"/>
</dbReference>
<dbReference type="InterPro" id="IPR019775">
    <property type="entry name" value="WD40_repeat_CS"/>
</dbReference>
<feature type="repeat" description="WD" evidence="3">
    <location>
        <begin position="979"/>
        <end position="1020"/>
    </location>
</feature>
<dbReference type="InterPro" id="IPR015943">
    <property type="entry name" value="WD40/YVTN_repeat-like_dom_sf"/>
</dbReference>
<dbReference type="PROSITE" id="PS50082">
    <property type="entry name" value="WD_REPEATS_2"/>
    <property type="match status" value="5"/>
</dbReference>
<proteinExistence type="predicted"/>
<name>A0A8H3H506_9AGAM</name>
<dbReference type="PRINTS" id="PR00320">
    <property type="entry name" value="GPROTEINBRPT"/>
</dbReference>
<feature type="compositionally biased region" description="Polar residues" evidence="4">
    <location>
        <begin position="102"/>
        <end position="114"/>
    </location>
</feature>
<evidence type="ECO:0000313" key="7">
    <source>
        <dbReference type="Proteomes" id="UP000663841"/>
    </source>
</evidence>
<evidence type="ECO:0000256" key="1">
    <source>
        <dbReference type="ARBA" id="ARBA00022574"/>
    </source>
</evidence>
<feature type="domain" description="NACHT" evidence="5">
    <location>
        <begin position="312"/>
        <end position="457"/>
    </location>
</feature>
<dbReference type="InterPro" id="IPR056884">
    <property type="entry name" value="NPHP3-like_N"/>
</dbReference>
<feature type="compositionally biased region" description="Low complexity" evidence="4">
    <location>
        <begin position="41"/>
        <end position="54"/>
    </location>
</feature>
<gene>
    <name evidence="6" type="ORF">RDB_LOCUS208714</name>
</gene>
<accession>A0A8H3H506</accession>
<dbReference type="InterPro" id="IPR001680">
    <property type="entry name" value="WD40_rpt"/>
</dbReference>
<evidence type="ECO:0000313" key="6">
    <source>
        <dbReference type="EMBL" id="CAE6481207.1"/>
    </source>
</evidence>
<comment type="caution">
    <text evidence="6">The sequence shown here is derived from an EMBL/GenBank/DDBJ whole genome shotgun (WGS) entry which is preliminary data.</text>
</comment>
<feature type="repeat" description="WD" evidence="3">
    <location>
        <begin position="893"/>
        <end position="934"/>
    </location>
</feature>
<feature type="compositionally biased region" description="Polar residues" evidence="4">
    <location>
        <begin position="83"/>
        <end position="94"/>
    </location>
</feature>
<feature type="repeat" description="WD" evidence="3">
    <location>
        <begin position="1111"/>
        <end position="1152"/>
    </location>
</feature>
<dbReference type="PROSITE" id="PS00678">
    <property type="entry name" value="WD_REPEATS_1"/>
    <property type="match status" value="3"/>
</dbReference>
<keyword evidence="2" id="KW-0677">Repeat</keyword>
<feature type="repeat" description="WD" evidence="3">
    <location>
        <begin position="1030"/>
        <end position="1064"/>
    </location>
</feature>
<evidence type="ECO:0000256" key="2">
    <source>
        <dbReference type="ARBA" id="ARBA00022737"/>
    </source>
</evidence>
<keyword evidence="1 3" id="KW-0853">WD repeat</keyword>
<evidence type="ECO:0000256" key="3">
    <source>
        <dbReference type="PROSITE-ProRule" id="PRU00221"/>
    </source>
</evidence>
<dbReference type="Pfam" id="PF24883">
    <property type="entry name" value="NPHP3_N"/>
    <property type="match status" value="1"/>
</dbReference>
<dbReference type="InterPro" id="IPR020472">
    <property type="entry name" value="WD40_PAC1"/>
</dbReference>
<reference evidence="6" key="1">
    <citation type="submission" date="2021-01" db="EMBL/GenBank/DDBJ databases">
        <authorList>
            <person name="Kaushik A."/>
        </authorList>
    </citation>
    <scope>NUCLEOTIDE SEQUENCE</scope>
    <source>
        <strain evidence="6">AG3-T5</strain>
    </source>
</reference>
<evidence type="ECO:0000256" key="4">
    <source>
        <dbReference type="SAM" id="MobiDB-lite"/>
    </source>
</evidence>
<dbReference type="PROSITE" id="PS50837">
    <property type="entry name" value="NACHT"/>
    <property type="match status" value="1"/>
</dbReference>
<protein>
    <recommendedName>
        <fullName evidence="5">NACHT domain-containing protein</fullName>
    </recommendedName>
</protein>
<dbReference type="Gene3D" id="3.40.50.300">
    <property type="entry name" value="P-loop containing nucleotide triphosphate hydrolases"/>
    <property type="match status" value="1"/>
</dbReference>